<dbReference type="EMBL" id="JH793088">
    <property type="protein sequence ID" value="ELQ36776.1"/>
    <property type="molecule type" value="Genomic_DNA"/>
</dbReference>
<dbReference type="Proteomes" id="UP000011086">
    <property type="component" value="Unassembled WGS sequence"/>
</dbReference>
<sequence length="103" mass="11249">MALFTLTVNPEAVSLCGTKRIGLFKLGWAQGRVNLDHARHFTLKQKGPTMTATLLSLEGEISARERVGVFANVAFTLLLAKHKSKREEAINRSAAAEDREAGN</sequence>
<gene>
    <name evidence="1" type="ORF">OOU_Y34scaffold00641g60</name>
</gene>
<dbReference type="AlphaFoldDB" id="A0AA97NUW3"/>
<reference evidence="1" key="1">
    <citation type="journal article" date="2012" name="PLoS Genet.">
        <title>Comparative analysis of the genomes of two field isolates of the rice blast fungus Magnaporthe oryzae.</title>
        <authorList>
            <person name="Xue M."/>
            <person name="Yang J."/>
            <person name="Li Z."/>
            <person name="Hu S."/>
            <person name="Yao N."/>
            <person name="Dean R.A."/>
            <person name="Zhao W."/>
            <person name="Shen M."/>
            <person name="Zhang H."/>
            <person name="Li C."/>
            <person name="Liu L."/>
            <person name="Cao L."/>
            <person name="Xu X."/>
            <person name="Xing Y."/>
            <person name="Hsiang T."/>
            <person name="Zhang Z."/>
            <person name="Xu J.R."/>
            <person name="Peng Y.L."/>
        </authorList>
    </citation>
    <scope>NUCLEOTIDE SEQUENCE</scope>
    <source>
        <strain evidence="1">Y34</strain>
    </source>
</reference>
<accession>A0AA97NUW3</accession>
<proteinExistence type="predicted"/>
<protein>
    <submittedName>
        <fullName evidence="1">Uncharacterized protein</fullName>
    </submittedName>
</protein>
<organism evidence="1">
    <name type="scientific">Pyricularia oryzae (strain Y34)</name>
    <name type="common">Rice blast fungus</name>
    <name type="synonym">Magnaporthe oryzae</name>
    <dbReference type="NCBI Taxonomy" id="1143189"/>
    <lineage>
        <taxon>Eukaryota</taxon>
        <taxon>Fungi</taxon>
        <taxon>Dikarya</taxon>
        <taxon>Ascomycota</taxon>
        <taxon>Pezizomycotina</taxon>
        <taxon>Sordariomycetes</taxon>
        <taxon>Sordariomycetidae</taxon>
        <taxon>Magnaporthales</taxon>
        <taxon>Pyriculariaceae</taxon>
        <taxon>Pyricularia</taxon>
    </lineage>
</organism>
<evidence type="ECO:0000313" key="1">
    <source>
        <dbReference type="EMBL" id="ELQ36776.1"/>
    </source>
</evidence>
<name>A0AA97NUW3_PYRO3</name>